<dbReference type="AlphaFoldDB" id="E0S8S1"/>
<dbReference type="VEuPathDB" id="MicrosporidiaDB:Eint_081060"/>
<evidence type="ECO:0000313" key="3">
    <source>
        <dbReference type="Proteomes" id="UP000002313"/>
    </source>
</evidence>
<protein>
    <submittedName>
        <fullName evidence="2">Uncharacterized protein</fullName>
    </submittedName>
</protein>
<dbReference type="KEGG" id="ein:Eint_081060"/>
<reference evidence="2 3" key="1">
    <citation type="journal article" date="2010" name="Nat. Commun.">
        <title>The complete sequence of the smallest known nuclear genome from the microsporidian Encephalitozoon intestinalis.</title>
        <authorList>
            <person name="Corradi N."/>
            <person name="Pombert J.-F."/>
            <person name="Farinelli L."/>
            <person name="Didier E.S."/>
            <person name="Keeling P.J."/>
        </authorList>
    </citation>
    <scope>NUCLEOTIDE SEQUENCE [LARGE SCALE GENOMIC DNA]</scope>
    <source>
        <strain evidence="2 3">ATCC 50506</strain>
    </source>
</reference>
<proteinExistence type="predicted"/>
<evidence type="ECO:0000313" key="2">
    <source>
        <dbReference type="EMBL" id="ADM12038.1"/>
    </source>
</evidence>
<evidence type="ECO:0000256" key="1">
    <source>
        <dbReference type="SAM" id="MobiDB-lite"/>
    </source>
</evidence>
<reference evidence="2 3" key="2">
    <citation type="journal article" date="2012" name="Proc. Natl. Acad. Sci. U.S.A.">
        <title>Gain and loss of multiple functionally related, horizontally transferred genes in the reduced genomes of two microsporidian parasites.</title>
        <authorList>
            <person name="Pombert J.-F."/>
            <person name="Selman M."/>
            <person name="Burki F."/>
            <person name="Bardell F.T."/>
            <person name="Farinelli L."/>
            <person name="Solter L.F."/>
            <person name="Whitman D.W."/>
            <person name="Weiss L.M."/>
            <person name="Corradi N."/>
            <person name="Keeling P.J."/>
        </authorList>
    </citation>
    <scope>NUCLEOTIDE SEQUENCE [LARGE SCALE GENOMIC DNA]</scope>
    <source>
        <strain evidence="2 3">ATCC 50506</strain>
    </source>
</reference>
<dbReference type="GeneID" id="9698226"/>
<gene>
    <name evidence="2" type="ORF">Eint_081060</name>
</gene>
<accession>E0S8S1</accession>
<dbReference type="HOGENOM" id="CLU_1199813_0_0_1"/>
<dbReference type="Proteomes" id="UP000002313">
    <property type="component" value="Chromosome VIII"/>
</dbReference>
<name>E0S8S1_ENCIT</name>
<feature type="region of interest" description="Disordered" evidence="1">
    <location>
        <begin position="91"/>
        <end position="110"/>
    </location>
</feature>
<dbReference type="RefSeq" id="XP_003073398.1">
    <property type="nucleotide sequence ID" value="XM_003073352.1"/>
</dbReference>
<feature type="compositionally biased region" description="Basic and acidic residues" evidence="1">
    <location>
        <begin position="125"/>
        <end position="151"/>
    </location>
</feature>
<feature type="compositionally biased region" description="Acidic residues" evidence="1">
    <location>
        <begin position="92"/>
        <end position="102"/>
    </location>
</feature>
<keyword evidence="3" id="KW-1185">Reference proteome</keyword>
<dbReference type="EMBL" id="CP001949">
    <property type="protein sequence ID" value="ADM12038.1"/>
    <property type="molecule type" value="Genomic_DNA"/>
</dbReference>
<organism evidence="2 3">
    <name type="scientific">Encephalitozoon intestinalis (strain ATCC 50506)</name>
    <name type="common">Microsporidian parasite</name>
    <name type="synonym">Septata intestinalis</name>
    <dbReference type="NCBI Taxonomy" id="876142"/>
    <lineage>
        <taxon>Eukaryota</taxon>
        <taxon>Fungi</taxon>
        <taxon>Fungi incertae sedis</taxon>
        <taxon>Microsporidia</taxon>
        <taxon>Unikaryonidae</taxon>
        <taxon>Encephalitozoon</taxon>
    </lineage>
</organism>
<sequence length="231" mass="26475">MYEELLNFLLARKKRLLSEEEADRLMELITQSMEAREGREGKEDNTALIRKILENVDMDQAYETDTESMENAMEDLLFDGYSSEIYSNDTIDLSESDNDTEPLSERKFQRGEFRAGVKASENEEEPKRRIGLKDKAKEGEWKDLSGGKDNDLQPPKDSTGVLSEDGEGPKRREFKLPGFSKEKKERSFEMRDGGDFNLPGSVEFEFDLGELKKVNNTGPNVKFFDEDGEEI</sequence>
<feature type="region of interest" description="Disordered" evidence="1">
    <location>
        <begin position="116"/>
        <end position="174"/>
    </location>
</feature>
<dbReference type="OrthoDB" id="2193288at2759"/>